<feature type="compositionally biased region" description="Basic and acidic residues" evidence="1">
    <location>
        <begin position="255"/>
        <end position="275"/>
    </location>
</feature>
<protein>
    <submittedName>
        <fullName evidence="2">Uncharacterized protein</fullName>
    </submittedName>
</protein>
<evidence type="ECO:0000313" key="2">
    <source>
        <dbReference type="EMBL" id="OGF57178.1"/>
    </source>
</evidence>
<sequence length="289" mass="31600">MSVIGLLLRGGLIVLFLIGILGVGQVNQALGQATGPLAQFQQNVHQLHIVARYFGAVSGTRYQANVIQTVTGVALKSTSQATFWLIEPEHVDSEFFYRERNVPRGTPIQFFYFVDVINIQTLVSASPGTPVLIIQRTENYVVMKETLGRSIPELALAAQVSAGEPVVAALLNQQGLTDPGRFQERAAKITEVQDKLFFIDQDLGSIVKNDGLHGAPIFVQHDGSWKLAGIFVDHGRSSRPNQSAVARLPELEQLIPKEAEKPDRDKDGVPDDQDRCPNIPGDPENQGCL</sequence>
<proteinExistence type="predicted"/>
<organism evidence="2 3">
    <name type="scientific">Fraserbacteria sp. (strain RBG_16_55_9)</name>
    <dbReference type="NCBI Taxonomy" id="1817864"/>
    <lineage>
        <taxon>Bacteria</taxon>
        <taxon>Candidatus Fraseribacteriota</taxon>
    </lineage>
</organism>
<accession>A0A1F5V1I9</accession>
<dbReference type="STRING" id="1817864.A2Z21_03230"/>
<evidence type="ECO:0000313" key="3">
    <source>
        <dbReference type="Proteomes" id="UP000179157"/>
    </source>
</evidence>
<feature type="region of interest" description="Disordered" evidence="1">
    <location>
        <begin position="237"/>
        <end position="289"/>
    </location>
</feature>
<comment type="caution">
    <text evidence="2">The sequence shown here is derived from an EMBL/GenBank/DDBJ whole genome shotgun (WGS) entry which is preliminary data.</text>
</comment>
<name>A0A1F5V1I9_FRAXR</name>
<evidence type="ECO:0000256" key="1">
    <source>
        <dbReference type="SAM" id="MobiDB-lite"/>
    </source>
</evidence>
<dbReference type="Proteomes" id="UP000179157">
    <property type="component" value="Unassembled WGS sequence"/>
</dbReference>
<dbReference type="EMBL" id="MFGX01000017">
    <property type="protein sequence ID" value="OGF57178.1"/>
    <property type="molecule type" value="Genomic_DNA"/>
</dbReference>
<gene>
    <name evidence="2" type="ORF">A2Z21_03230</name>
</gene>
<dbReference type="AlphaFoldDB" id="A0A1F5V1I9"/>
<reference evidence="2 3" key="1">
    <citation type="journal article" date="2016" name="Nat. Commun.">
        <title>Thousands of microbial genomes shed light on interconnected biogeochemical processes in an aquifer system.</title>
        <authorList>
            <person name="Anantharaman K."/>
            <person name="Brown C.T."/>
            <person name="Hug L.A."/>
            <person name="Sharon I."/>
            <person name="Castelle C.J."/>
            <person name="Probst A.J."/>
            <person name="Thomas B.C."/>
            <person name="Singh A."/>
            <person name="Wilkins M.J."/>
            <person name="Karaoz U."/>
            <person name="Brodie E.L."/>
            <person name="Williams K.H."/>
            <person name="Hubbard S.S."/>
            <person name="Banfield J.F."/>
        </authorList>
    </citation>
    <scope>NUCLEOTIDE SEQUENCE [LARGE SCALE GENOMIC DNA]</scope>
    <source>
        <strain evidence="3">RBG_16_55_9</strain>
    </source>
</reference>